<proteinExistence type="predicted"/>
<sequence>MASNNLPLNPPFTFTGENYQIGSVKMQAFLEAYELWETVTEDKPLAALPANPTLAQIKSNNEEKAKKSKAKSLTQNAVADTVFYGIMACKTAKEAWDRLKEEYQGSDKTRQMQVLNLKREFESLSMQEDETISKYVDRISLIVNNIRLFGEEFTDKRIVEKVLVTLPERFESKISSLEESKDLSKLSLGELMSALQAQEQRRTMRREKFIEGAFSVQKQKGKQQFHQKNKSKHD</sequence>
<accession>A0ABM1VFM8</accession>
<dbReference type="Pfam" id="PF14223">
    <property type="entry name" value="Retrotran_gag_2"/>
    <property type="match status" value="1"/>
</dbReference>
<evidence type="ECO:0000313" key="2">
    <source>
        <dbReference type="RefSeq" id="XP_027774546.1"/>
    </source>
</evidence>
<keyword evidence="1" id="KW-1185">Reference proteome</keyword>
<name>A0ABM1VFM8_SOLPN</name>
<evidence type="ECO:0000313" key="1">
    <source>
        <dbReference type="Proteomes" id="UP000694930"/>
    </source>
</evidence>
<dbReference type="Proteomes" id="UP000694930">
    <property type="component" value="Chromosome 7"/>
</dbReference>
<reference evidence="1" key="1">
    <citation type="journal article" date="2014" name="Nat. Genet.">
        <title>The genome of the stress-tolerant wild tomato species Solanum pennellii.</title>
        <authorList>
            <person name="Bolger A."/>
            <person name="Scossa F."/>
            <person name="Bolger M.E."/>
            <person name="Lanz C."/>
            <person name="Maumus F."/>
            <person name="Tohge T."/>
            <person name="Quesneville H."/>
            <person name="Alseekh S."/>
            <person name="Sorensen I."/>
            <person name="Lichtenstein G."/>
            <person name="Fich E.A."/>
            <person name="Conte M."/>
            <person name="Keller H."/>
            <person name="Schneeberger K."/>
            <person name="Schwacke R."/>
            <person name="Ofner I."/>
            <person name="Vrebalov J."/>
            <person name="Xu Y."/>
            <person name="Osorio S."/>
            <person name="Aflitos S.A."/>
            <person name="Schijlen E."/>
            <person name="Jimenez-Gomez J.M."/>
            <person name="Ryngajllo M."/>
            <person name="Kimura S."/>
            <person name="Kumar R."/>
            <person name="Koenig D."/>
            <person name="Headland L.R."/>
            <person name="Maloof J.N."/>
            <person name="Sinha N."/>
            <person name="van Ham R.C."/>
            <person name="Lankhorst R.K."/>
            <person name="Mao L."/>
            <person name="Vogel A."/>
            <person name="Arsova B."/>
            <person name="Panstruga R."/>
            <person name="Fei Z."/>
            <person name="Rose J.K."/>
            <person name="Zamir D."/>
            <person name="Carrari F."/>
            <person name="Giovannoni J.J."/>
            <person name="Weigel D."/>
            <person name="Usadel B."/>
            <person name="Fernie A.R."/>
        </authorList>
    </citation>
    <scope>NUCLEOTIDE SEQUENCE [LARGE SCALE GENOMIC DNA]</scope>
    <source>
        <strain evidence="1">cv. LA0716</strain>
    </source>
</reference>
<dbReference type="GeneID" id="114078100"/>
<dbReference type="PANTHER" id="PTHR35317">
    <property type="entry name" value="OS04G0629600 PROTEIN"/>
    <property type="match status" value="1"/>
</dbReference>
<dbReference type="PANTHER" id="PTHR35317:SF31">
    <property type="entry name" value="DUF4219 DOMAIN-CONTAINING PROTEIN"/>
    <property type="match status" value="1"/>
</dbReference>
<dbReference type="RefSeq" id="XP_027774546.1">
    <property type="nucleotide sequence ID" value="XM_027918745.1"/>
</dbReference>
<protein>
    <submittedName>
        <fullName evidence="2">Uncharacterized protein LOC114078100</fullName>
    </submittedName>
</protein>
<organism evidence="1 2">
    <name type="scientific">Solanum pennellii</name>
    <name type="common">Tomato</name>
    <name type="synonym">Lycopersicon pennellii</name>
    <dbReference type="NCBI Taxonomy" id="28526"/>
    <lineage>
        <taxon>Eukaryota</taxon>
        <taxon>Viridiplantae</taxon>
        <taxon>Streptophyta</taxon>
        <taxon>Embryophyta</taxon>
        <taxon>Tracheophyta</taxon>
        <taxon>Spermatophyta</taxon>
        <taxon>Magnoliopsida</taxon>
        <taxon>eudicotyledons</taxon>
        <taxon>Gunneridae</taxon>
        <taxon>Pentapetalae</taxon>
        <taxon>asterids</taxon>
        <taxon>lamiids</taxon>
        <taxon>Solanales</taxon>
        <taxon>Solanaceae</taxon>
        <taxon>Solanoideae</taxon>
        <taxon>Solaneae</taxon>
        <taxon>Solanum</taxon>
        <taxon>Solanum subgen. Lycopersicon</taxon>
    </lineage>
</organism>
<reference evidence="2" key="2">
    <citation type="submission" date="2025-08" db="UniProtKB">
        <authorList>
            <consortium name="RefSeq"/>
        </authorList>
    </citation>
    <scope>IDENTIFICATION</scope>
</reference>
<gene>
    <name evidence="2" type="primary">LOC114078100</name>
</gene>